<dbReference type="STRING" id="77586.A0A0D9WGV3"/>
<sequence length="650" mass="72043">MGGLCSKVSAVDKSPSDTTLGRGLIVDAEPAAIKGAKPPVVEDATSKRVEEQEQSFAFLESVVPGLAVYSGADGSQAGSRTPQLVRTLSQKAGLGKSKASAAKVSEVSSLLSRAGTVGIGKAVEVLDTLGSSMTSLNTSSGFISGAAAKGNKISILAFEVANTIVKGSNLMRALSKTNIKHLKEVVLHSEGVQRLISNDMNELIKIAAADKREELEIFSKEVVRFGNRCKNPQWHSLDRYFEKLSSERTPQHRLKEDAESVMQQLIISVQYTAELYHELHALDRFEQDCRRKQQEMDGLSSRGDTLHMLKQDVKSQTKHVKSLKKRSLWSNNLEEVMEKLVDIVHFLHLEINNAFGLADARYYLTADSEEPQETAKHHNRLGPAGLALHYANIINQIDTLVSRSSSIPPTTRDTLYQGLPLTIKSALRSKLQSFEVKEELTVSQIKAEMEKTLRWLVPIGNNTTKAHHGFGWVGEWANTGSELNGKLSGQMDLTRIETLYHAEKEKVDGHILELVVWLHHLISKSKTANGGVRSPIKSPVRSPTQKGITLMPDKSNNSSPVLTQEDKDMLKNVKYRKFVPGISKSQEFDTKSRHNKQIRLIKSSSQSPTSGNRKDLLSVRRSSMLPVIDFQMDRTKALDLIDRLDDMKKQ</sequence>
<protein>
    <recommendedName>
        <fullName evidence="6">DUF668 domain-containing protein</fullName>
    </recommendedName>
</protein>
<feature type="region of interest" description="Disordered" evidence="1">
    <location>
        <begin position="527"/>
        <end position="564"/>
    </location>
</feature>
<evidence type="ECO:0000259" key="3">
    <source>
        <dbReference type="Pfam" id="PF11961"/>
    </source>
</evidence>
<dbReference type="AlphaFoldDB" id="A0A0D9WGV3"/>
<reference evidence="4" key="3">
    <citation type="submission" date="2015-04" db="UniProtKB">
        <authorList>
            <consortium name="EnsemblPlants"/>
        </authorList>
    </citation>
    <scope>IDENTIFICATION</scope>
</reference>
<dbReference type="Gramene" id="LPERR05G13870.1">
    <property type="protein sequence ID" value="LPERR05G13870.1"/>
    <property type="gene ID" value="LPERR05G13870"/>
</dbReference>
<name>A0A0D9WGV3_9ORYZ</name>
<evidence type="ECO:0000313" key="4">
    <source>
        <dbReference type="EnsemblPlants" id="LPERR05G13870.1"/>
    </source>
</evidence>
<feature type="domain" description="DUF3475" evidence="3">
    <location>
        <begin position="155"/>
        <end position="211"/>
    </location>
</feature>
<dbReference type="Pfam" id="PF11961">
    <property type="entry name" value="DUF3475"/>
    <property type="match status" value="1"/>
</dbReference>
<dbReference type="HOGENOM" id="CLU_022639_0_0_1"/>
<dbReference type="InterPro" id="IPR007700">
    <property type="entry name" value="DUF668"/>
</dbReference>
<dbReference type="PANTHER" id="PTHR31730">
    <property type="entry name" value="OS01G0873900 PROTEIN"/>
    <property type="match status" value="1"/>
</dbReference>
<reference evidence="4 5" key="1">
    <citation type="submission" date="2012-08" db="EMBL/GenBank/DDBJ databases">
        <title>Oryza genome evolution.</title>
        <authorList>
            <person name="Wing R.A."/>
        </authorList>
    </citation>
    <scope>NUCLEOTIDE SEQUENCE</scope>
</reference>
<dbReference type="eggNOG" id="ENOG502QQVZ">
    <property type="taxonomic scope" value="Eukaryota"/>
</dbReference>
<evidence type="ECO:0008006" key="6">
    <source>
        <dbReference type="Google" id="ProtNLM"/>
    </source>
</evidence>
<dbReference type="Pfam" id="PF05003">
    <property type="entry name" value="DUF668"/>
    <property type="match status" value="1"/>
</dbReference>
<dbReference type="EnsemblPlants" id="LPERR05G13870.1">
    <property type="protein sequence ID" value="LPERR05G13870.1"/>
    <property type="gene ID" value="LPERR05G13870"/>
</dbReference>
<dbReference type="GO" id="GO:0045927">
    <property type="term" value="P:positive regulation of growth"/>
    <property type="evidence" value="ECO:0007669"/>
    <property type="project" value="InterPro"/>
</dbReference>
<keyword evidence="5" id="KW-1185">Reference proteome</keyword>
<organism evidence="4 5">
    <name type="scientific">Leersia perrieri</name>
    <dbReference type="NCBI Taxonomy" id="77586"/>
    <lineage>
        <taxon>Eukaryota</taxon>
        <taxon>Viridiplantae</taxon>
        <taxon>Streptophyta</taxon>
        <taxon>Embryophyta</taxon>
        <taxon>Tracheophyta</taxon>
        <taxon>Spermatophyta</taxon>
        <taxon>Magnoliopsida</taxon>
        <taxon>Liliopsida</taxon>
        <taxon>Poales</taxon>
        <taxon>Poaceae</taxon>
        <taxon>BOP clade</taxon>
        <taxon>Oryzoideae</taxon>
        <taxon>Oryzeae</taxon>
        <taxon>Oryzinae</taxon>
        <taxon>Leersia</taxon>
    </lineage>
</organism>
<proteinExistence type="predicted"/>
<dbReference type="InterPro" id="IPR045021">
    <property type="entry name" value="PSI1/2/3"/>
</dbReference>
<feature type="domain" description="DUF668" evidence="2">
    <location>
        <begin position="380"/>
        <end position="465"/>
    </location>
</feature>
<evidence type="ECO:0000256" key="1">
    <source>
        <dbReference type="SAM" id="MobiDB-lite"/>
    </source>
</evidence>
<evidence type="ECO:0000259" key="2">
    <source>
        <dbReference type="Pfam" id="PF05003"/>
    </source>
</evidence>
<accession>A0A0D9WGV3</accession>
<dbReference type="PANTHER" id="PTHR31730:SF38">
    <property type="entry name" value="OS05G0430300 PROTEIN"/>
    <property type="match status" value="1"/>
</dbReference>
<evidence type="ECO:0000313" key="5">
    <source>
        <dbReference type="Proteomes" id="UP000032180"/>
    </source>
</evidence>
<dbReference type="InterPro" id="IPR021864">
    <property type="entry name" value="DUF3475"/>
</dbReference>
<reference evidence="5" key="2">
    <citation type="submission" date="2013-12" db="EMBL/GenBank/DDBJ databases">
        <authorList>
            <person name="Yu Y."/>
            <person name="Lee S."/>
            <person name="de Baynast K."/>
            <person name="Wissotski M."/>
            <person name="Liu L."/>
            <person name="Talag J."/>
            <person name="Goicoechea J."/>
            <person name="Angelova A."/>
            <person name="Jetty R."/>
            <person name="Kudrna D."/>
            <person name="Golser W."/>
            <person name="Rivera L."/>
            <person name="Zhang J."/>
            <person name="Wing R."/>
        </authorList>
    </citation>
    <scope>NUCLEOTIDE SEQUENCE</scope>
</reference>
<dbReference type="Proteomes" id="UP000032180">
    <property type="component" value="Chromosome 5"/>
</dbReference>